<dbReference type="GO" id="GO:0003676">
    <property type="term" value="F:nucleic acid binding"/>
    <property type="evidence" value="ECO:0007669"/>
    <property type="project" value="InterPro"/>
</dbReference>
<keyword evidence="5" id="KW-0539">Nucleus</keyword>
<dbReference type="Proteomes" id="UP000700596">
    <property type="component" value="Unassembled WGS sequence"/>
</dbReference>
<feature type="region of interest" description="Disordered" evidence="7">
    <location>
        <begin position="78"/>
        <end position="127"/>
    </location>
</feature>
<organism evidence="10 11">
    <name type="scientific">Dendryphion nanum</name>
    <dbReference type="NCBI Taxonomy" id="256645"/>
    <lineage>
        <taxon>Eukaryota</taxon>
        <taxon>Fungi</taxon>
        <taxon>Dikarya</taxon>
        <taxon>Ascomycota</taxon>
        <taxon>Pezizomycotina</taxon>
        <taxon>Dothideomycetes</taxon>
        <taxon>Pleosporomycetidae</taxon>
        <taxon>Pleosporales</taxon>
        <taxon>Torulaceae</taxon>
        <taxon>Dendryphion</taxon>
    </lineage>
</organism>
<dbReference type="InterPro" id="IPR013083">
    <property type="entry name" value="Znf_RING/FYVE/PHD"/>
</dbReference>
<dbReference type="InterPro" id="IPR001878">
    <property type="entry name" value="Znf_CCHC"/>
</dbReference>
<feature type="domain" description="DWNN" evidence="9">
    <location>
        <begin position="5"/>
        <end position="79"/>
    </location>
</feature>
<keyword evidence="11" id="KW-1185">Reference proteome</keyword>
<dbReference type="SUPFAM" id="SSF57756">
    <property type="entry name" value="Retrovirus zinc finger-like domains"/>
    <property type="match status" value="1"/>
</dbReference>
<evidence type="ECO:0000256" key="5">
    <source>
        <dbReference type="ARBA" id="ARBA00023242"/>
    </source>
</evidence>
<evidence type="ECO:0000256" key="4">
    <source>
        <dbReference type="ARBA" id="ARBA00022833"/>
    </source>
</evidence>
<evidence type="ECO:0000256" key="6">
    <source>
        <dbReference type="PROSITE-ProRule" id="PRU00047"/>
    </source>
</evidence>
<dbReference type="InterPro" id="IPR025829">
    <property type="entry name" value="Zn_knuckle_CX2CX3GHX4C"/>
</dbReference>
<feature type="compositionally biased region" description="Basic and acidic residues" evidence="7">
    <location>
        <begin position="345"/>
        <end position="362"/>
    </location>
</feature>
<dbReference type="Pfam" id="PF08783">
    <property type="entry name" value="DWNN"/>
    <property type="match status" value="1"/>
</dbReference>
<dbReference type="AlphaFoldDB" id="A0A9P9DFZ7"/>
<sequence length="572" mass="63214">MASSVFYKFRNQRELSQISFDGNSISVFELKREIILAAGLGNGTDFDLHLYPADDPSTELVDDTDLVVRTSSVIAKRTPAAKGTGKAQRYVTGRAPRAPLTALKKNEPPKATASNPNPGPGGQLSEQDAEAAFLAESNEVWDQHLSHLKESKPTYRPGFNKKPPTAPAHDPPPGYVCYRCQQKGHWIQACPTNSDPDFKPVARVKRTTGIPRSFLKAHNAEDGDPESGSVFMDSSGVLVTVRTDDRAWSKFQEKTNVIKQQAAKIEAANKELRERGLECPIDESLFVDPVKTPCCGKTYCHRCIDDALVEGGLVCPNCSEESVLIDDLVPDEEMVEKIRAYEAEKASEKLEKERQAKEEAKTAAKPSTPSNNDEQSTSNVKSPHTVAAKPTIPSLTPGAGGNGSDTDTSTTSKKRKDAPTDIMAPTAPKAMRLQKEQQARQQQDQSSSIEKNFIDSMEALKNMPAMPASMGMSMPMNPMMGGYSNMNNMMPNNMQQQWNGHSQNQNQGYGNMGYQNYNQGMNMNNNNNFPNQQRSAFSAEQPNQQDAYERKPLNPHRAQNKRKQRAPDFHYV</sequence>
<evidence type="ECO:0000256" key="2">
    <source>
        <dbReference type="ARBA" id="ARBA00022723"/>
    </source>
</evidence>
<comment type="subcellular location">
    <subcellularLocation>
        <location evidence="1">Nucleus</location>
    </subcellularLocation>
</comment>
<dbReference type="GO" id="GO:0061630">
    <property type="term" value="F:ubiquitin protein ligase activity"/>
    <property type="evidence" value="ECO:0007669"/>
    <property type="project" value="InterPro"/>
</dbReference>
<dbReference type="Pfam" id="PF13696">
    <property type="entry name" value="zf-CCHC_2"/>
    <property type="match status" value="1"/>
</dbReference>
<feature type="region of interest" description="Disordered" evidence="7">
    <location>
        <begin position="498"/>
        <end position="572"/>
    </location>
</feature>
<evidence type="ECO:0000313" key="11">
    <source>
        <dbReference type="Proteomes" id="UP000700596"/>
    </source>
</evidence>
<feature type="region of interest" description="Disordered" evidence="7">
    <location>
        <begin position="151"/>
        <end position="170"/>
    </location>
</feature>
<dbReference type="PROSITE" id="PS51282">
    <property type="entry name" value="DWNN"/>
    <property type="match status" value="1"/>
</dbReference>
<proteinExistence type="predicted"/>
<reference evidence="10" key="1">
    <citation type="journal article" date="2021" name="Nat. Commun.">
        <title>Genetic determinants of endophytism in the Arabidopsis root mycobiome.</title>
        <authorList>
            <person name="Mesny F."/>
            <person name="Miyauchi S."/>
            <person name="Thiergart T."/>
            <person name="Pickel B."/>
            <person name="Atanasova L."/>
            <person name="Karlsson M."/>
            <person name="Huettel B."/>
            <person name="Barry K.W."/>
            <person name="Haridas S."/>
            <person name="Chen C."/>
            <person name="Bauer D."/>
            <person name="Andreopoulos W."/>
            <person name="Pangilinan J."/>
            <person name="LaButti K."/>
            <person name="Riley R."/>
            <person name="Lipzen A."/>
            <person name="Clum A."/>
            <person name="Drula E."/>
            <person name="Henrissat B."/>
            <person name="Kohler A."/>
            <person name="Grigoriev I.V."/>
            <person name="Martin F.M."/>
            <person name="Hacquard S."/>
        </authorList>
    </citation>
    <scope>NUCLEOTIDE SEQUENCE</scope>
    <source>
        <strain evidence="10">MPI-CAGE-CH-0243</strain>
    </source>
</reference>
<evidence type="ECO:0000259" key="8">
    <source>
        <dbReference type="PROSITE" id="PS50158"/>
    </source>
</evidence>
<dbReference type="Gene3D" id="3.30.40.10">
    <property type="entry name" value="Zinc/RING finger domain, C3HC4 (zinc finger)"/>
    <property type="match status" value="1"/>
</dbReference>
<dbReference type="InterPro" id="IPR033489">
    <property type="entry name" value="RBBP6"/>
</dbReference>
<dbReference type="GO" id="GO:0005634">
    <property type="term" value="C:nucleus"/>
    <property type="evidence" value="ECO:0007669"/>
    <property type="project" value="UniProtKB-SubCell"/>
</dbReference>
<feature type="compositionally biased region" description="Low complexity" evidence="7">
    <location>
        <begin position="439"/>
        <end position="448"/>
    </location>
</feature>
<keyword evidence="4" id="KW-0862">Zinc</keyword>
<feature type="region of interest" description="Disordered" evidence="7">
    <location>
        <begin position="345"/>
        <end position="425"/>
    </location>
</feature>
<dbReference type="PROSITE" id="PS50158">
    <property type="entry name" value="ZF_CCHC"/>
    <property type="match status" value="1"/>
</dbReference>
<feature type="compositionally biased region" description="Polar residues" evidence="7">
    <location>
        <begin position="365"/>
        <end position="382"/>
    </location>
</feature>
<name>A0A9P9DFZ7_9PLEO</name>
<dbReference type="SMART" id="SM01180">
    <property type="entry name" value="DWNN"/>
    <property type="match status" value="1"/>
</dbReference>
<feature type="region of interest" description="Disordered" evidence="7">
    <location>
        <begin position="430"/>
        <end position="449"/>
    </location>
</feature>
<dbReference type="GO" id="GO:0008270">
    <property type="term" value="F:zinc ion binding"/>
    <property type="evidence" value="ECO:0007669"/>
    <property type="project" value="UniProtKB-KW"/>
</dbReference>
<feature type="compositionally biased region" description="Polar residues" evidence="7">
    <location>
        <begin position="529"/>
        <end position="546"/>
    </location>
</feature>
<evidence type="ECO:0000259" key="9">
    <source>
        <dbReference type="PROSITE" id="PS51282"/>
    </source>
</evidence>
<dbReference type="InterPro" id="IPR036875">
    <property type="entry name" value="Znf_CCHC_sf"/>
</dbReference>
<evidence type="ECO:0000256" key="1">
    <source>
        <dbReference type="ARBA" id="ARBA00004123"/>
    </source>
</evidence>
<keyword evidence="3 6" id="KW-0863">Zinc-finger</keyword>
<dbReference type="GO" id="GO:0016567">
    <property type="term" value="P:protein ubiquitination"/>
    <property type="evidence" value="ECO:0007669"/>
    <property type="project" value="InterPro"/>
</dbReference>
<dbReference type="SUPFAM" id="SSF57850">
    <property type="entry name" value="RING/U-box"/>
    <property type="match status" value="1"/>
</dbReference>
<dbReference type="GO" id="GO:0006397">
    <property type="term" value="P:mRNA processing"/>
    <property type="evidence" value="ECO:0007669"/>
    <property type="project" value="InterPro"/>
</dbReference>
<protein>
    <submittedName>
        <fullName evidence="10">DWNN domain-containing protein</fullName>
    </submittedName>
</protein>
<feature type="compositionally biased region" description="Low complexity" evidence="7">
    <location>
        <begin position="503"/>
        <end position="528"/>
    </location>
</feature>
<dbReference type="SMART" id="SM00343">
    <property type="entry name" value="ZnF_C2HC"/>
    <property type="match status" value="1"/>
</dbReference>
<dbReference type="Gene3D" id="4.10.60.10">
    <property type="entry name" value="Zinc finger, CCHC-type"/>
    <property type="match status" value="1"/>
</dbReference>
<dbReference type="PANTHER" id="PTHR15439:SF0">
    <property type="entry name" value="CELL DIVISION CYCLE AND APOPTOSIS REGULATOR PROTEIN 1-RELATED"/>
    <property type="match status" value="1"/>
</dbReference>
<dbReference type="EMBL" id="JAGMWT010000012">
    <property type="protein sequence ID" value="KAH7118735.1"/>
    <property type="molecule type" value="Genomic_DNA"/>
</dbReference>
<evidence type="ECO:0000256" key="7">
    <source>
        <dbReference type="SAM" id="MobiDB-lite"/>
    </source>
</evidence>
<dbReference type="PANTHER" id="PTHR15439">
    <property type="entry name" value="RETINOBLASTOMA-BINDING PROTEIN 6"/>
    <property type="match status" value="1"/>
</dbReference>
<gene>
    <name evidence="10" type="ORF">B0J11DRAFT_440715</name>
</gene>
<evidence type="ECO:0000313" key="10">
    <source>
        <dbReference type="EMBL" id="KAH7118735.1"/>
    </source>
</evidence>
<dbReference type="OrthoDB" id="106784at2759"/>
<dbReference type="InterPro" id="IPR014891">
    <property type="entry name" value="DWNN_domain"/>
</dbReference>
<accession>A0A9P9DFZ7</accession>
<keyword evidence="2" id="KW-0479">Metal-binding</keyword>
<dbReference type="Gene3D" id="3.10.20.90">
    <property type="entry name" value="Phosphatidylinositol 3-kinase Catalytic Subunit, Chain A, domain 1"/>
    <property type="match status" value="1"/>
</dbReference>
<feature type="domain" description="CCHC-type" evidence="8">
    <location>
        <begin position="177"/>
        <end position="191"/>
    </location>
</feature>
<comment type="caution">
    <text evidence="10">The sequence shown here is derived from an EMBL/GenBank/DDBJ whole genome shotgun (WGS) entry which is preliminary data.</text>
</comment>
<dbReference type="CDD" id="cd16620">
    <property type="entry name" value="vRING-HC-C4C4_RBBP6"/>
    <property type="match status" value="1"/>
</dbReference>
<evidence type="ECO:0000256" key="3">
    <source>
        <dbReference type="ARBA" id="ARBA00022771"/>
    </source>
</evidence>
<dbReference type="GO" id="GO:0006511">
    <property type="term" value="P:ubiquitin-dependent protein catabolic process"/>
    <property type="evidence" value="ECO:0007669"/>
    <property type="project" value="TreeGrafter"/>
</dbReference>